<keyword evidence="3 5" id="KW-1133">Transmembrane helix</keyword>
<organism evidence="6 7">
    <name type="scientific">Diatraea saccharalis</name>
    <name type="common">sugarcane borer</name>
    <dbReference type="NCBI Taxonomy" id="40085"/>
    <lineage>
        <taxon>Eukaryota</taxon>
        <taxon>Metazoa</taxon>
        <taxon>Ecdysozoa</taxon>
        <taxon>Arthropoda</taxon>
        <taxon>Hexapoda</taxon>
        <taxon>Insecta</taxon>
        <taxon>Pterygota</taxon>
        <taxon>Neoptera</taxon>
        <taxon>Endopterygota</taxon>
        <taxon>Lepidoptera</taxon>
        <taxon>Glossata</taxon>
        <taxon>Ditrysia</taxon>
        <taxon>Pyraloidea</taxon>
        <taxon>Crambidae</taxon>
        <taxon>Crambinae</taxon>
        <taxon>Diatraea</taxon>
    </lineage>
</organism>
<gene>
    <name evidence="6" type="ORF">DIATSA_LOCUS10335</name>
</gene>
<dbReference type="InterPro" id="IPR036259">
    <property type="entry name" value="MFS_trans_sf"/>
</dbReference>
<dbReference type="EMBL" id="OU893336">
    <property type="protein sequence ID" value="CAG9792848.1"/>
    <property type="molecule type" value="Genomic_DNA"/>
</dbReference>
<feature type="transmembrane region" description="Helical" evidence="5">
    <location>
        <begin position="63"/>
        <end position="83"/>
    </location>
</feature>
<evidence type="ECO:0000256" key="3">
    <source>
        <dbReference type="ARBA" id="ARBA00022989"/>
    </source>
</evidence>
<reference evidence="6" key="1">
    <citation type="submission" date="2021-12" db="EMBL/GenBank/DDBJ databases">
        <authorList>
            <person name="King R."/>
        </authorList>
    </citation>
    <scope>NUCLEOTIDE SEQUENCE</scope>
</reference>
<evidence type="ECO:0000313" key="7">
    <source>
        <dbReference type="Proteomes" id="UP001153714"/>
    </source>
</evidence>
<feature type="transmembrane region" description="Helical" evidence="5">
    <location>
        <begin position="128"/>
        <end position="146"/>
    </location>
</feature>
<evidence type="ECO:0000256" key="5">
    <source>
        <dbReference type="SAM" id="Phobius"/>
    </source>
</evidence>
<dbReference type="PANTHER" id="PTHR48021:SF1">
    <property type="entry name" value="GH07001P-RELATED"/>
    <property type="match status" value="1"/>
</dbReference>
<dbReference type="PANTHER" id="PTHR48021">
    <property type="match status" value="1"/>
</dbReference>
<dbReference type="InterPro" id="IPR050549">
    <property type="entry name" value="MFS_Trehalose_Transporter"/>
</dbReference>
<dbReference type="InterPro" id="IPR005828">
    <property type="entry name" value="MFS_sugar_transport-like"/>
</dbReference>
<proteinExistence type="predicted"/>
<keyword evidence="4 5" id="KW-0472">Membrane</keyword>
<evidence type="ECO:0000256" key="1">
    <source>
        <dbReference type="ARBA" id="ARBA00004370"/>
    </source>
</evidence>
<dbReference type="Gene3D" id="1.20.1250.20">
    <property type="entry name" value="MFS general substrate transporter like domains"/>
    <property type="match status" value="1"/>
</dbReference>
<sequence length="154" mass="17199">MTFMTINVFQGMAVVLVYSNPLFKEAIPEEILSVATCSIILAIVCVVFGMIASYVIDRNGRRPLMIISSVIVGLCHVALGTQIHLRWGPPWFTAIYVYLLAASYHCGAGTVPYVFTSEVFLPEVKMEIDSNILTVLLNLSLFRLYLLKAYNFII</sequence>
<dbReference type="SUPFAM" id="SSF103473">
    <property type="entry name" value="MFS general substrate transporter"/>
    <property type="match status" value="1"/>
</dbReference>
<dbReference type="AlphaFoldDB" id="A0A9N9RAI2"/>
<keyword evidence="7" id="KW-1185">Reference proteome</keyword>
<dbReference type="Pfam" id="PF00083">
    <property type="entry name" value="Sugar_tr"/>
    <property type="match status" value="1"/>
</dbReference>
<evidence type="ECO:0008006" key="8">
    <source>
        <dbReference type="Google" id="ProtNLM"/>
    </source>
</evidence>
<comment type="subcellular location">
    <subcellularLocation>
        <location evidence="1">Membrane</location>
    </subcellularLocation>
</comment>
<reference evidence="6" key="2">
    <citation type="submission" date="2022-10" db="EMBL/GenBank/DDBJ databases">
        <authorList>
            <consortium name="ENA_rothamsted_submissions"/>
            <consortium name="culmorum"/>
            <person name="King R."/>
        </authorList>
    </citation>
    <scope>NUCLEOTIDE SEQUENCE</scope>
</reference>
<evidence type="ECO:0000313" key="6">
    <source>
        <dbReference type="EMBL" id="CAG9792848.1"/>
    </source>
</evidence>
<dbReference type="Proteomes" id="UP001153714">
    <property type="component" value="Chromosome 5"/>
</dbReference>
<feature type="transmembrane region" description="Helical" evidence="5">
    <location>
        <begin position="31"/>
        <end position="56"/>
    </location>
</feature>
<dbReference type="OrthoDB" id="8120565at2759"/>
<dbReference type="GO" id="GO:0022857">
    <property type="term" value="F:transmembrane transporter activity"/>
    <property type="evidence" value="ECO:0007669"/>
    <property type="project" value="InterPro"/>
</dbReference>
<name>A0A9N9RAI2_9NEOP</name>
<evidence type="ECO:0000256" key="4">
    <source>
        <dbReference type="ARBA" id="ARBA00023136"/>
    </source>
</evidence>
<protein>
    <recommendedName>
        <fullName evidence="8">Major facilitator superfamily (MFS) profile domain-containing protein</fullName>
    </recommendedName>
</protein>
<accession>A0A9N9RAI2</accession>
<keyword evidence="2 5" id="KW-0812">Transmembrane</keyword>
<dbReference type="GO" id="GO:0016020">
    <property type="term" value="C:membrane"/>
    <property type="evidence" value="ECO:0007669"/>
    <property type="project" value="UniProtKB-SubCell"/>
</dbReference>
<evidence type="ECO:0000256" key="2">
    <source>
        <dbReference type="ARBA" id="ARBA00022692"/>
    </source>
</evidence>
<feature type="transmembrane region" description="Helical" evidence="5">
    <location>
        <begin position="95"/>
        <end position="116"/>
    </location>
</feature>